<dbReference type="Pfam" id="PF01098">
    <property type="entry name" value="FTSW_RODA_SPOVE"/>
    <property type="match status" value="1"/>
</dbReference>
<dbReference type="GO" id="GO:0015648">
    <property type="term" value="F:lipid-linked peptidoglycan transporter activity"/>
    <property type="evidence" value="ECO:0007669"/>
    <property type="project" value="TreeGrafter"/>
</dbReference>
<evidence type="ECO:0000256" key="6">
    <source>
        <dbReference type="HAMAP-Rule" id="MF_02079"/>
    </source>
</evidence>
<keyword evidence="3 6" id="KW-0133">Cell shape</keyword>
<feature type="transmembrane region" description="Helical" evidence="6">
    <location>
        <begin position="282"/>
        <end position="302"/>
    </location>
</feature>
<evidence type="ECO:0000256" key="3">
    <source>
        <dbReference type="ARBA" id="ARBA00022960"/>
    </source>
</evidence>
<keyword evidence="2 6" id="KW-0812">Transmembrane</keyword>
<dbReference type="PANTHER" id="PTHR30474:SF1">
    <property type="entry name" value="PEPTIDOGLYCAN GLYCOSYLTRANSFERASE MRDB"/>
    <property type="match status" value="1"/>
</dbReference>
<feature type="transmembrane region" description="Helical" evidence="6">
    <location>
        <begin position="146"/>
        <end position="165"/>
    </location>
</feature>
<dbReference type="EC" id="2.4.99.28" evidence="6"/>
<organism evidence="7 8">
    <name type="scientific">Phenylobacterium glaciei</name>
    <dbReference type="NCBI Taxonomy" id="2803784"/>
    <lineage>
        <taxon>Bacteria</taxon>
        <taxon>Pseudomonadati</taxon>
        <taxon>Pseudomonadota</taxon>
        <taxon>Alphaproteobacteria</taxon>
        <taxon>Caulobacterales</taxon>
        <taxon>Caulobacteraceae</taxon>
        <taxon>Phenylobacterium</taxon>
    </lineage>
</organism>
<dbReference type="Proteomes" id="UP000622580">
    <property type="component" value="Unassembled WGS sequence"/>
</dbReference>
<dbReference type="HAMAP" id="MF_02079">
    <property type="entry name" value="PGT_RodA"/>
    <property type="match status" value="1"/>
</dbReference>
<evidence type="ECO:0000256" key="4">
    <source>
        <dbReference type="ARBA" id="ARBA00022989"/>
    </source>
</evidence>
<keyword evidence="6" id="KW-0328">Glycosyltransferase</keyword>
<sequence length="385" mass="41319">MTMSALTRPGERDRLVVKFSEIDWLFSLALCLIAGAGALMMFSIAGSSWEPWAGAHLLRFGILFVVMVVLAMVDLRVWFAIAYPLYGAGLVLLVLVEAIGDVRMGAQRWLNLGPLGSFQPSEVMKLGIVLALARFYHSISADDARFSWWLLIPVLMIAAPVLLVAHQPDLGTAMLIAMTGVAVVVLAGLDWRVIAAGIGAVAVAVPPVVMFVLHDYQRKRIFTFLDPESDPSGSGYHILQSKIALGSGGFLGKGYGLGSQSQLNFLPEKQTDFIFATLAEEFGFVGCFSVLFLYAVVIFMALRTSALAHSHFGRLSAAGVTATFALYVMINGGMVMGLAPVVGVPMPMLSYGGTVMATVMIGFGLVQAVRVHRYSEVTSGKGTFL</sequence>
<dbReference type="EMBL" id="JAGSGD010000001">
    <property type="protein sequence ID" value="MBR7620482.1"/>
    <property type="molecule type" value="Genomic_DNA"/>
</dbReference>
<comment type="caution">
    <text evidence="7">The sequence shown here is derived from an EMBL/GenBank/DDBJ whole genome shotgun (WGS) entry which is preliminary data.</text>
</comment>
<gene>
    <name evidence="6 7" type="primary">rodA</name>
    <name evidence="6" type="synonym">mrdB</name>
    <name evidence="7" type="ORF">JKL49_13900</name>
</gene>
<dbReference type="GO" id="GO:0071555">
    <property type="term" value="P:cell wall organization"/>
    <property type="evidence" value="ECO:0007669"/>
    <property type="project" value="UniProtKB-KW"/>
</dbReference>
<protein>
    <recommendedName>
        <fullName evidence="6">Peptidoglycan glycosyltransferase MrdB</fullName>
        <shortName evidence="6">PGT</shortName>
        <ecNumber evidence="6">2.4.99.28</ecNumber>
    </recommendedName>
    <alternativeName>
        <fullName evidence="6">Cell elongation protein RodA</fullName>
    </alternativeName>
    <alternativeName>
        <fullName evidence="6">Cell wall polymerase</fullName>
    </alternativeName>
    <alternativeName>
        <fullName evidence="6">Peptidoglycan polymerase</fullName>
        <shortName evidence="6">PG polymerase</shortName>
    </alternativeName>
</protein>
<evidence type="ECO:0000256" key="5">
    <source>
        <dbReference type="ARBA" id="ARBA00023136"/>
    </source>
</evidence>
<comment type="function">
    <text evidence="6">Peptidoglycan polymerase that is essential for cell wall elongation.</text>
</comment>
<feature type="transmembrane region" description="Helical" evidence="6">
    <location>
        <begin position="322"/>
        <end position="342"/>
    </location>
</feature>
<evidence type="ECO:0000313" key="7">
    <source>
        <dbReference type="EMBL" id="MBR7620482.1"/>
    </source>
</evidence>
<keyword evidence="5 6" id="KW-0472">Membrane</keyword>
<name>A0A941D2Q0_9CAUL</name>
<comment type="catalytic activity">
    <reaction evidence="6">
        <text>[GlcNAc-(1-&gt;4)-Mur2Ac(oyl-L-Ala-gamma-D-Glu-L-Lys-D-Ala-D-Ala)](n)-di-trans,octa-cis-undecaprenyl diphosphate + beta-D-GlcNAc-(1-&gt;4)-Mur2Ac(oyl-L-Ala-gamma-D-Glu-L-Lys-D-Ala-D-Ala)-di-trans,octa-cis-undecaprenyl diphosphate = [GlcNAc-(1-&gt;4)-Mur2Ac(oyl-L-Ala-gamma-D-Glu-L-Lys-D-Ala-D-Ala)](n+1)-di-trans,octa-cis-undecaprenyl diphosphate + di-trans,octa-cis-undecaprenyl diphosphate + H(+)</text>
        <dbReference type="Rhea" id="RHEA:23708"/>
        <dbReference type="Rhea" id="RHEA-COMP:9602"/>
        <dbReference type="Rhea" id="RHEA-COMP:9603"/>
        <dbReference type="ChEBI" id="CHEBI:15378"/>
        <dbReference type="ChEBI" id="CHEBI:58405"/>
        <dbReference type="ChEBI" id="CHEBI:60033"/>
        <dbReference type="ChEBI" id="CHEBI:78435"/>
        <dbReference type="EC" id="2.4.99.28"/>
    </reaction>
</comment>
<evidence type="ECO:0000313" key="8">
    <source>
        <dbReference type="Proteomes" id="UP000622580"/>
    </source>
</evidence>
<dbReference type="GO" id="GO:0009252">
    <property type="term" value="P:peptidoglycan biosynthetic process"/>
    <property type="evidence" value="ECO:0007669"/>
    <property type="project" value="UniProtKB-UniRule"/>
</dbReference>
<dbReference type="NCBIfam" id="TIGR02210">
    <property type="entry name" value="rodA_shape"/>
    <property type="match status" value="1"/>
</dbReference>
<keyword evidence="6" id="KW-0573">Peptidoglycan synthesis</keyword>
<dbReference type="PANTHER" id="PTHR30474">
    <property type="entry name" value="CELL CYCLE PROTEIN"/>
    <property type="match status" value="1"/>
</dbReference>
<evidence type="ECO:0000256" key="1">
    <source>
        <dbReference type="ARBA" id="ARBA00004141"/>
    </source>
</evidence>
<dbReference type="InterPro" id="IPR001182">
    <property type="entry name" value="FtsW/RodA"/>
</dbReference>
<dbReference type="AlphaFoldDB" id="A0A941D2Q0"/>
<keyword evidence="8" id="KW-1185">Reference proteome</keyword>
<proteinExistence type="inferred from homology"/>
<dbReference type="GO" id="GO:0032153">
    <property type="term" value="C:cell division site"/>
    <property type="evidence" value="ECO:0007669"/>
    <property type="project" value="TreeGrafter"/>
</dbReference>
<comment type="subcellular location">
    <subcellularLocation>
        <location evidence="6">Cell inner membrane</location>
        <topology evidence="6">Multi-pass membrane protein</topology>
    </subcellularLocation>
    <subcellularLocation>
        <location evidence="1">Membrane</location>
        <topology evidence="1">Multi-pass membrane protein</topology>
    </subcellularLocation>
</comment>
<comment type="pathway">
    <text evidence="6">Cell wall biogenesis; peptidoglycan biosynthesis.</text>
</comment>
<accession>A0A941D2Q0</accession>
<reference evidence="7" key="1">
    <citation type="submission" date="2021-04" db="EMBL/GenBank/DDBJ databases">
        <title>Draft genome assembly of strain Phenylobacterium sp. 20VBR1 using MiniION and Illumina platforms.</title>
        <authorList>
            <person name="Thomas F.A."/>
            <person name="Krishnan K.P."/>
            <person name="Sinha R.K."/>
        </authorList>
    </citation>
    <scope>NUCLEOTIDE SEQUENCE</scope>
    <source>
        <strain evidence="7">20VBR1</strain>
    </source>
</reference>
<dbReference type="GO" id="GO:0005886">
    <property type="term" value="C:plasma membrane"/>
    <property type="evidence" value="ECO:0007669"/>
    <property type="project" value="UniProtKB-SubCell"/>
</dbReference>
<dbReference type="GO" id="GO:0008955">
    <property type="term" value="F:peptidoglycan glycosyltransferase activity"/>
    <property type="evidence" value="ECO:0007669"/>
    <property type="project" value="UniProtKB-UniRule"/>
</dbReference>
<keyword evidence="6" id="KW-1003">Cell membrane</keyword>
<feature type="transmembrane region" description="Helical" evidence="6">
    <location>
        <begin position="85"/>
        <end position="102"/>
    </location>
</feature>
<keyword evidence="6" id="KW-0808">Transferase</keyword>
<feature type="transmembrane region" description="Helical" evidence="6">
    <location>
        <begin position="170"/>
        <end position="187"/>
    </location>
</feature>
<dbReference type="GO" id="GO:0008360">
    <property type="term" value="P:regulation of cell shape"/>
    <property type="evidence" value="ECO:0007669"/>
    <property type="project" value="UniProtKB-KW"/>
</dbReference>
<dbReference type="InterPro" id="IPR011923">
    <property type="entry name" value="RodA/MrdB"/>
</dbReference>
<feature type="transmembrane region" description="Helical" evidence="6">
    <location>
        <begin position="24"/>
        <end position="45"/>
    </location>
</feature>
<keyword evidence="6" id="KW-0997">Cell inner membrane</keyword>
<dbReference type="GO" id="GO:0051301">
    <property type="term" value="P:cell division"/>
    <property type="evidence" value="ECO:0007669"/>
    <property type="project" value="InterPro"/>
</dbReference>
<feature type="transmembrane region" description="Helical" evidence="6">
    <location>
        <begin position="193"/>
        <end position="213"/>
    </location>
</feature>
<keyword evidence="4 6" id="KW-1133">Transmembrane helix</keyword>
<keyword evidence="6" id="KW-0961">Cell wall biogenesis/degradation</keyword>
<dbReference type="RefSeq" id="WP_215341217.1">
    <property type="nucleotide sequence ID" value="NZ_JAGSGD010000001.1"/>
</dbReference>
<comment type="similarity">
    <text evidence="6">Belongs to the SEDS family. MrdB/RodA subfamily.</text>
</comment>
<evidence type="ECO:0000256" key="2">
    <source>
        <dbReference type="ARBA" id="ARBA00022692"/>
    </source>
</evidence>
<feature type="transmembrane region" description="Helical" evidence="6">
    <location>
        <begin position="57"/>
        <end position="79"/>
    </location>
</feature>
<feature type="transmembrane region" description="Helical" evidence="6">
    <location>
        <begin position="349"/>
        <end position="369"/>
    </location>
</feature>